<dbReference type="InterPro" id="IPR035919">
    <property type="entry name" value="EAL_sf"/>
</dbReference>
<evidence type="ECO:0000259" key="2">
    <source>
        <dbReference type="PROSITE" id="PS50887"/>
    </source>
</evidence>
<organism evidence="3 4">
    <name type="scientific">Desulfatibacillum aliphaticivorans</name>
    <dbReference type="NCBI Taxonomy" id="218208"/>
    <lineage>
        <taxon>Bacteria</taxon>
        <taxon>Pseudomonadati</taxon>
        <taxon>Thermodesulfobacteriota</taxon>
        <taxon>Desulfobacteria</taxon>
        <taxon>Desulfobacterales</taxon>
        <taxon>Desulfatibacillaceae</taxon>
        <taxon>Desulfatibacillum</taxon>
    </lineage>
</organism>
<dbReference type="Gene3D" id="3.20.20.450">
    <property type="entry name" value="EAL domain"/>
    <property type="match status" value="1"/>
</dbReference>
<dbReference type="CDD" id="cd01948">
    <property type="entry name" value="EAL"/>
    <property type="match status" value="1"/>
</dbReference>
<dbReference type="eggNOG" id="COG0517">
    <property type="taxonomic scope" value="Bacteria"/>
</dbReference>
<dbReference type="KEGG" id="dal:Dalk_1175"/>
<feature type="domain" description="GGDEF" evidence="2">
    <location>
        <begin position="452"/>
        <end position="605"/>
    </location>
</feature>
<dbReference type="GO" id="GO:0071111">
    <property type="term" value="F:cyclic-guanylate-specific phosphodiesterase activity"/>
    <property type="evidence" value="ECO:0007669"/>
    <property type="project" value="InterPro"/>
</dbReference>
<evidence type="ECO:0000259" key="1">
    <source>
        <dbReference type="PROSITE" id="PS50883"/>
    </source>
</evidence>
<evidence type="ECO:0000313" key="4">
    <source>
        <dbReference type="Proteomes" id="UP000000739"/>
    </source>
</evidence>
<dbReference type="RefSeq" id="WP_012610315.1">
    <property type="nucleotide sequence ID" value="NC_011768.1"/>
</dbReference>
<dbReference type="InterPro" id="IPR046342">
    <property type="entry name" value="CBS_dom_sf"/>
</dbReference>
<keyword evidence="4" id="KW-1185">Reference proteome</keyword>
<protein>
    <submittedName>
        <fullName evidence="3">Diguanylate cyclase/phosphodiesterase</fullName>
    </submittedName>
</protein>
<name>B8F9D2_DESAL</name>
<dbReference type="CDD" id="cd01949">
    <property type="entry name" value="GGDEF"/>
    <property type="match status" value="1"/>
</dbReference>
<feature type="domain" description="EAL" evidence="1">
    <location>
        <begin position="26"/>
        <end position="276"/>
    </location>
</feature>
<dbReference type="Gene3D" id="3.10.580.10">
    <property type="entry name" value="CBS-domain"/>
    <property type="match status" value="1"/>
</dbReference>
<dbReference type="InterPro" id="IPR029787">
    <property type="entry name" value="Nucleotide_cyclase"/>
</dbReference>
<dbReference type="Pfam" id="PF00563">
    <property type="entry name" value="EAL"/>
    <property type="match status" value="1"/>
</dbReference>
<proteinExistence type="predicted"/>
<dbReference type="PANTHER" id="PTHR33121">
    <property type="entry name" value="CYCLIC DI-GMP PHOSPHODIESTERASE PDEF"/>
    <property type="match status" value="1"/>
</dbReference>
<accession>B8F9D2</accession>
<dbReference type="PANTHER" id="PTHR33121:SF76">
    <property type="entry name" value="SIGNALING PROTEIN"/>
    <property type="match status" value="1"/>
</dbReference>
<dbReference type="InterPro" id="IPR000160">
    <property type="entry name" value="GGDEF_dom"/>
</dbReference>
<dbReference type="eggNOG" id="COG2199">
    <property type="taxonomic scope" value="Bacteria"/>
</dbReference>
<dbReference type="AlphaFoldDB" id="B8F9D2"/>
<dbReference type="InterPro" id="IPR000644">
    <property type="entry name" value="CBS_dom"/>
</dbReference>
<dbReference type="SUPFAM" id="SSF55073">
    <property type="entry name" value="Nucleotide cyclase"/>
    <property type="match status" value="1"/>
</dbReference>
<dbReference type="Proteomes" id="UP000000739">
    <property type="component" value="Chromosome"/>
</dbReference>
<dbReference type="PROSITE" id="PS50883">
    <property type="entry name" value="EAL"/>
    <property type="match status" value="1"/>
</dbReference>
<gene>
    <name evidence="3" type="ordered locus">Dalk_1175</name>
</gene>
<dbReference type="InterPro" id="IPR043128">
    <property type="entry name" value="Rev_trsase/Diguanyl_cyclase"/>
</dbReference>
<dbReference type="Pfam" id="PF00571">
    <property type="entry name" value="CBS"/>
    <property type="match status" value="2"/>
</dbReference>
<dbReference type="Gene3D" id="3.30.70.270">
    <property type="match status" value="1"/>
</dbReference>
<dbReference type="SMART" id="SM00267">
    <property type="entry name" value="GGDEF"/>
    <property type="match status" value="1"/>
</dbReference>
<dbReference type="SUPFAM" id="SSF141868">
    <property type="entry name" value="EAL domain-like"/>
    <property type="match status" value="1"/>
</dbReference>
<dbReference type="InterPro" id="IPR001633">
    <property type="entry name" value="EAL_dom"/>
</dbReference>
<dbReference type="InterPro" id="IPR050706">
    <property type="entry name" value="Cyclic-di-GMP_PDE-like"/>
</dbReference>
<dbReference type="eggNOG" id="COG2200">
    <property type="taxonomic scope" value="Bacteria"/>
</dbReference>
<dbReference type="SUPFAM" id="SSF54631">
    <property type="entry name" value="CBS-domain pair"/>
    <property type="match status" value="1"/>
</dbReference>
<dbReference type="NCBIfam" id="TIGR00254">
    <property type="entry name" value="GGDEF"/>
    <property type="match status" value="1"/>
</dbReference>
<dbReference type="Pfam" id="PF00990">
    <property type="entry name" value="GGDEF"/>
    <property type="match status" value="1"/>
</dbReference>
<sequence length="607" mass="68681">MFQTLTTWEQEILDFKQVSDNLKVYETGCYQSLVDIIENQSIETVFQPIVDLHKGDVFAYEALSRIKGESSFPNTESLFQASQFFQKTLQLERVCQRSAMRKAEDLGVTHPVCINLCPSVFRTPECNHGGVSCMLDELFGIRDKIIIELTERFCIRDDELFKRTIDYYRQQGFRIAIDDLGSGYAGLKMLAQIEPFIVKIDRFLIAGIDKSTKKQMLLSAFVTFCHKINALVVAEGIETKEELETVTAMKVDLGQGYFLARPNKKPVSCSSEAKSEILRINQPAVNGLEVGNFIGSLAKYIAPVNNDHKVEGILKRFDLEKDLSSVPVVKDNRPVGIIHKTKIFYKLGHKYGYDLFARKNVENIMETGMVFEASTPLDDVARTIITRDSTSVYDALIIVLNGSYMGVVQIHDLLEAITQQKINMAKQANPLTGLPGNNLIKTEIADRLTAKNIFAVMYFDLDDFKPFNDNFGFDQGDQVIRLVGNILRDMTQEWDPLGFVGHIGGDDFVVICRAGGIERFCEAVLHRFTAESRKFYPEEVLEKGTYTSKDRKGEQRDFPLLSLSIAIITTRNRVIESYGRLASLASEVKKKAKTIQGNSYYIDQRRQ</sequence>
<dbReference type="PROSITE" id="PS50887">
    <property type="entry name" value="GGDEF"/>
    <property type="match status" value="1"/>
</dbReference>
<dbReference type="EMBL" id="CP001322">
    <property type="protein sequence ID" value="ACL02878.1"/>
    <property type="molecule type" value="Genomic_DNA"/>
</dbReference>
<evidence type="ECO:0000313" key="3">
    <source>
        <dbReference type="EMBL" id="ACL02878.1"/>
    </source>
</evidence>
<dbReference type="SMART" id="SM00052">
    <property type="entry name" value="EAL"/>
    <property type="match status" value="1"/>
</dbReference>
<dbReference type="HOGENOM" id="CLU_015702_2_1_7"/>
<reference evidence="3 4" key="1">
    <citation type="journal article" date="2012" name="Environ. Microbiol.">
        <title>The genome sequence of Desulfatibacillum alkenivorans AK-01: a blueprint for anaerobic alkane oxidation.</title>
        <authorList>
            <person name="Callaghan A.V."/>
            <person name="Morris B.E."/>
            <person name="Pereira I.A."/>
            <person name="McInerney M.J."/>
            <person name="Austin R.N."/>
            <person name="Groves J.T."/>
            <person name="Kukor J.J."/>
            <person name="Suflita J.M."/>
            <person name="Young L.Y."/>
            <person name="Zylstra G.J."/>
            <person name="Wawrik B."/>
        </authorList>
    </citation>
    <scope>NUCLEOTIDE SEQUENCE [LARGE SCALE GENOMIC DNA]</scope>
    <source>
        <strain evidence="3 4">AK-01</strain>
    </source>
</reference>